<name>A0A182NN01_9DIPT</name>
<reference evidence="2" key="1">
    <citation type="submission" date="2013-03" db="EMBL/GenBank/DDBJ databases">
        <title>The Genome Sequence of Anopheles dirus WRAIR2.</title>
        <authorList>
            <consortium name="The Broad Institute Genomics Platform"/>
            <person name="Neafsey D.E."/>
            <person name="Walton C."/>
            <person name="Walker B."/>
            <person name="Young S.K."/>
            <person name="Zeng Q."/>
            <person name="Gargeya S."/>
            <person name="Fitzgerald M."/>
            <person name="Haas B."/>
            <person name="Abouelleil A."/>
            <person name="Allen A.W."/>
            <person name="Alvarado L."/>
            <person name="Arachchi H.M."/>
            <person name="Berlin A.M."/>
            <person name="Chapman S.B."/>
            <person name="Gainer-Dewar J."/>
            <person name="Goldberg J."/>
            <person name="Griggs A."/>
            <person name="Gujja S."/>
            <person name="Hansen M."/>
            <person name="Howarth C."/>
            <person name="Imamovic A."/>
            <person name="Ireland A."/>
            <person name="Larimer J."/>
            <person name="McCowan C."/>
            <person name="Murphy C."/>
            <person name="Pearson M."/>
            <person name="Poon T.W."/>
            <person name="Priest M."/>
            <person name="Roberts A."/>
            <person name="Saif S."/>
            <person name="Shea T."/>
            <person name="Sisk P."/>
            <person name="Sykes S."/>
            <person name="Wortman J."/>
            <person name="Nusbaum C."/>
            <person name="Birren B."/>
        </authorList>
    </citation>
    <scope>NUCLEOTIDE SEQUENCE [LARGE SCALE GENOMIC DNA]</scope>
    <source>
        <strain evidence="2">WRAIR2</strain>
    </source>
</reference>
<sequence>MKSMVYWSKLAVWSAWLGNATSTALGIYIIVRVVKFTVDTLIHGKILYDIYGLGWQLMASFWDSLTNFLSHRSNLKPTVMKDELAKKDIIKAEEGMQNRVVEPK</sequence>
<dbReference type="AlphaFoldDB" id="A0A182NN01"/>
<dbReference type="VEuPathDB" id="VectorBase:ADIR009036"/>
<protein>
    <submittedName>
        <fullName evidence="1">Uncharacterized protein</fullName>
    </submittedName>
</protein>
<dbReference type="Pfam" id="PF24664">
    <property type="entry name" value="Monjiviricetes_fusion"/>
    <property type="match status" value="1"/>
</dbReference>
<organism evidence="1 2">
    <name type="scientific">Anopheles dirus</name>
    <dbReference type="NCBI Taxonomy" id="7168"/>
    <lineage>
        <taxon>Eukaryota</taxon>
        <taxon>Metazoa</taxon>
        <taxon>Ecdysozoa</taxon>
        <taxon>Arthropoda</taxon>
        <taxon>Hexapoda</taxon>
        <taxon>Insecta</taxon>
        <taxon>Pterygota</taxon>
        <taxon>Neoptera</taxon>
        <taxon>Endopterygota</taxon>
        <taxon>Diptera</taxon>
        <taxon>Nematocera</taxon>
        <taxon>Culicoidea</taxon>
        <taxon>Culicidae</taxon>
        <taxon>Anophelinae</taxon>
        <taxon>Anopheles</taxon>
    </lineage>
</organism>
<dbReference type="Proteomes" id="UP000075884">
    <property type="component" value="Unassembled WGS sequence"/>
</dbReference>
<accession>A0A182NN01</accession>
<evidence type="ECO:0000313" key="1">
    <source>
        <dbReference type="EnsemblMetazoa" id="ADIR009036-PA"/>
    </source>
</evidence>
<reference evidence="1" key="2">
    <citation type="submission" date="2020-05" db="UniProtKB">
        <authorList>
            <consortium name="EnsemblMetazoa"/>
        </authorList>
    </citation>
    <scope>IDENTIFICATION</scope>
    <source>
        <strain evidence="1">WRAIR2</strain>
    </source>
</reference>
<proteinExistence type="predicted"/>
<keyword evidence="2" id="KW-1185">Reference proteome</keyword>
<evidence type="ECO:0000313" key="2">
    <source>
        <dbReference type="Proteomes" id="UP000075884"/>
    </source>
</evidence>
<dbReference type="EnsemblMetazoa" id="ADIR009036-RA">
    <property type="protein sequence ID" value="ADIR009036-PA"/>
    <property type="gene ID" value="ADIR009036"/>
</dbReference>